<comment type="similarity">
    <text evidence="1">Belongs to the short-chain fatty acyl-CoA assimilation regulator (ScfR) family.</text>
</comment>
<keyword evidence="4" id="KW-1185">Reference proteome</keyword>
<dbReference type="CDD" id="cd00093">
    <property type="entry name" value="HTH_XRE"/>
    <property type="match status" value="1"/>
</dbReference>
<dbReference type="SUPFAM" id="SSF47413">
    <property type="entry name" value="lambda repressor-like DNA-binding domains"/>
    <property type="match status" value="1"/>
</dbReference>
<dbReference type="KEGG" id="fiy:BN1229_v1_3199"/>
<dbReference type="PROSITE" id="PS50943">
    <property type="entry name" value="HTH_CROC1"/>
    <property type="match status" value="1"/>
</dbReference>
<dbReference type="InterPro" id="IPR010359">
    <property type="entry name" value="IrrE_HExxH"/>
</dbReference>
<dbReference type="InterPro" id="IPR052345">
    <property type="entry name" value="Rad_response_metalloprotease"/>
</dbReference>
<organism evidence="3 4">
    <name type="scientific">Candidatus Filomicrobium marinum</name>
    <dbReference type="NCBI Taxonomy" id="1608628"/>
    <lineage>
        <taxon>Bacteria</taxon>
        <taxon>Pseudomonadati</taxon>
        <taxon>Pseudomonadota</taxon>
        <taxon>Alphaproteobacteria</taxon>
        <taxon>Hyphomicrobiales</taxon>
        <taxon>Hyphomicrobiaceae</taxon>
        <taxon>Filomicrobium</taxon>
    </lineage>
</organism>
<dbReference type="EMBL" id="LN829119">
    <property type="protein sequence ID" value="CPR21766.1"/>
    <property type="molecule type" value="Genomic_DNA"/>
</dbReference>
<dbReference type="Pfam" id="PF01381">
    <property type="entry name" value="HTH_3"/>
    <property type="match status" value="1"/>
</dbReference>
<dbReference type="InterPro" id="IPR001387">
    <property type="entry name" value="Cro/C1-type_HTH"/>
</dbReference>
<dbReference type="AlphaFoldDB" id="A0A0D6JIK0"/>
<reference evidence="4" key="1">
    <citation type="submission" date="2015-02" db="EMBL/GenBank/DDBJ databases">
        <authorList>
            <person name="Chooi Y.-H."/>
        </authorList>
    </citation>
    <scope>NUCLEOTIDE SEQUENCE [LARGE SCALE GENOMIC DNA]</scope>
    <source>
        <strain evidence="4">strain Y</strain>
    </source>
</reference>
<gene>
    <name evidence="3" type="ORF">YBN1229_v1_3199</name>
</gene>
<dbReference type="OrthoDB" id="9794834at2"/>
<feature type="domain" description="HTH cro/C1-type" evidence="2">
    <location>
        <begin position="18"/>
        <end position="72"/>
    </location>
</feature>
<name>A0A0D6JIK0_9HYPH</name>
<dbReference type="Gene3D" id="1.10.260.40">
    <property type="entry name" value="lambda repressor-like DNA-binding domains"/>
    <property type="match status" value="1"/>
</dbReference>
<dbReference type="InterPro" id="IPR010982">
    <property type="entry name" value="Lambda_DNA-bd_dom_sf"/>
</dbReference>
<evidence type="ECO:0000259" key="2">
    <source>
        <dbReference type="PROSITE" id="PS50943"/>
    </source>
</evidence>
<dbReference type="PANTHER" id="PTHR43236">
    <property type="entry name" value="ANTITOXIN HIGA1"/>
    <property type="match status" value="1"/>
</dbReference>
<dbReference type="Pfam" id="PF06114">
    <property type="entry name" value="Peptidase_M78"/>
    <property type="match status" value="1"/>
</dbReference>
<dbReference type="KEGG" id="fil:BN1229_v1_2714"/>
<sequence length="388" mass="44247">MNRIVQFPAREGFIPQRLSEARLSLMMSRADLARRLGVTGQAIGYYETGERCPDMQTLLRLSEELEQPVSYFLKPHSPISGVVGARFFRKIGPKSNKLNQSLDVRTKWLWENVQFLLRHVRLPSPNIPLVDGPANDSYTLSEIEEIAERVRRTWGLGDGPIANMIALLETNGVIVSRFEVGLSGVDAFSAWIDGRPYILLGSDKGSAARSRFDAAHELGHMILHRDISQEDLDDKAIRDRIEREANWFASAFLVPRKAILAEFYSTRLRHLEGLKQRWRVSMQALAHRARDVGVIDDDQYILFRKQVSARKLLTKEPLDDVLPLEQATLLLKAWRLVMERGVVDRVNFEQEVGFSLEIVQRLNGKVPEQREVKPANNVTLLHPRNKNA</sequence>
<dbReference type="Gene3D" id="1.10.10.2910">
    <property type="match status" value="1"/>
</dbReference>
<evidence type="ECO:0000256" key="1">
    <source>
        <dbReference type="ARBA" id="ARBA00007227"/>
    </source>
</evidence>
<dbReference type="PANTHER" id="PTHR43236:SF1">
    <property type="entry name" value="BLL7220 PROTEIN"/>
    <property type="match status" value="1"/>
</dbReference>
<evidence type="ECO:0000313" key="4">
    <source>
        <dbReference type="Proteomes" id="UP000033187"/>
    </source>
</evidence>
<dbReference type="Proteomes" id="UP000033187">
    <property type="component" value="Chromosome 1"/>
</dbReference>
<dbReference type="SMART" id="SM00530">
    <property type="entry name" value="HTH_XRE"/>
    <property type="match status" value="1"/>
</dbReference>
<dbReference type="GO" id="GO:0003677">
    <property type="term" value="F:DNA binding"/>
    <property type="evidence" value="ECO:0007669"/>
    <property type="project" value="InterPro"/>
</dbReference>
<accession>A0A0D6JIK0</accession>
<protein>
    <submittedName>
        <fullName evidence="3">Putative Zn peptidase</fullName>
    </submittedName>
</protein>
<evidence type="ECO:0000313" key="3">
    <source>
        <dbReference type="EMBL" id="CPR21766.1"/>
    </source>
</evidence>
<proteinExistence type="inferred from homology"/>
<dbReference type="RefSeq" id="WP_052744695.1">
    <property type="nucleotide sequence ID" value="NZ_LN829118.1"/>
</dbReference>